<keyword evidence="2" id="KW-1185">Reference proteome</keyword>
<reference evidence="1 2" key="1">
    <citation type="journal article" date="2019" name="Genome Biol. Evol.">
        <title>Insights into the evolution of the New World diploid cottons (Gossypium, subgenus Houzingenia) based on genome sequencing.</title>
        <authorList>
            <person name="Grover C.E."/>
            <person name="Arick M.A. 2nd"/>
            <person name="Thrash A."/>
            <person name="Conover J.L."/>
            <person name="Sanders W.S."/>
            <person name="Peterson D.G."/>
            <person name="Frelichowski J.E."/>
            <person name="Scheffler J.A."/>
            <person name="Scheffler B.E."/>
            <person name="Wendel J.F."/>
        </authorList>
    </citation>
    <scope>NUCLEOTIDE SEQUENCE [LARGE SCALE GENOMIC DNA]</scope>
    <source>
        <strain evidence="1">157</strain>
        <tissue evidence="1">Leaf</tissue>
    </source>
</reference>
<dbReference type="Proteomes" id="UP000593572">
    <property type="component" value="Unassembled WGS sequence"/>
</dbReference>
<dbReference type="AlphaFoldDB" id="A0A7J8ND10"/>
<dbReference type="EMBL" id="JABEZX010009159">
    <property type="protein sequence ID" value="MBA0574809.1"/>
    <property type="molecule type" value="Genomic_DNA"/>
</dbReference>
<comment type="caution">
    <text evidence="1">The sequence shown here is derived from an EMBL/GenBank/DDBJ whole genome shotgun (WGS) entry which is preliminary data.</text>
</comment>
<organism evidence="1 2">
    <name type="scientific">Gossypium lobatum</name>
    <dbReference type="NCBI Taxonomy" id="34289"/>
    <lineage>
        <taxon>Eukaryota</taxon>
        <taxon>Viridiplantae</taxon>
        <taxon>Streptophyta</taxon>
        <taxon>Embryophyta</taxon>
        <taxon>Tracheophyta</taxon>
        <taxon>Spermatophyta</taxon>
        <taxon>Magnoliopsida</taxon>
        <taxon>eudicotyledons</taxon>
        <taxon>Gunneridae</taxon>
        <taxon>Pentapetalae</taxon>
        <taxon>rosids</taxon>
        <taxon>malvids</taxon>
        <taxon>Malvales</taxon>
        <taxon>Malvaceae</taxon>
        <taxon>Malvoideae</taxon>
        <taxon>Gossypium</taxon>
    </lineage>
</organism>
<protein>
    <submittedName>
        <fullName evidence="1">Uncharacterized protein</fullName>
    </submittedName>
</protein>
<accession>A0A7J8ND10</accession>
<gene>
    <name evidence="1" type="ORF">Golob_027382</name>
</gene>
<name>A0A7J8ND10_9ROSI</name>
<sequence length="42" mass="4745">MKMLKGKPLSWCPTRFCIDVETSIGFLYSGFGELLDIPLSSY</sequence>
<proteinExistence type="predicted"/>
<evidence type="ECO:0000313" key="2">
    <source>
        <dbReference type="Proteomes" id="UP000593572"/>
    </source>
</evidence>
<evidence type="ECO:0000313" key="1">
    <source>
        <dbReference type="EMBL" id="MBA0574809.1"/>
    </source>
</evidence>